<dbReference type="EMBL" id="CP114203">
    <property type="protein sequence ID" value="WAU03816.1"/>
    <property type="molecule type" value="Genomic_DNA"/>
</dbReference>
<dbReference type="RefSeq" id="WP_277411023.1">
    <property type="nucleotide sequence ID" value="NZ_CP114203.1"/>
</dbReference>
<dbReference type="NCBIfam" id="NF033519">
    <property type="entry name" value="transpos_ISAzo13"/>
    <property type="match status" value="1"/>
</dbReference>
<proteinExistence type="predicted"/>
<dbReference type="Proteomes" id="UP001210169">
    <property type="component" value="Chromosome"/>
</dbReference>
<feature type="region of interest" description="Disordered" evidence="1">
    <location>
        <begin position="459"/>
        <end position="481"/>
    </location>
</feature>
<sequence>MRISESIRDQLALKFEVLFPHLDERQRRLLMATEARLLGHGGIRAVAQAAQVSETTVRKGVDELESGAEPLGRVRRPGGGRKKAADIDPRLRPALLALVEPDSRGDPMSPLRWTTKSTRKLAEELTRQGHKVGADTVGDLLREEGFSLQANAKTIEGAQHPDRDAQFHYINEQAKAHLDTGQPVISVDTKKKELVGEYKNAGREWRPTGEPVKVRTHDFLDRQGPGKAIPYGIYDIAANTGWVNVGTDHDTAAFAVASIRRWWQARGRHAHPAVTRLLITADAGGSNGHRTRAWKTELAALAAETGLEITVCHMPPGTSKWNKIEHRLFSHISMNWRGRPLTSHDVIVNSIAATTTRTGLRVEAHLDTGAYDTGIKVTDAEIDALPMHRHRFHGDWNYTLNPAHAQPTPRAADPAAPPDSVPARASARPGPASLRDPELTGMTTAQLDQLTRTLIPALEDRRESLRHQQRGGDRLRARGAGAKDTLTAPARILATVLHQRKIGTHDLLAALFGVTRSTMSRAVQEVQPLLGEHGHTIPPSTARFRTPADVAAFLTPEAAQREIKSAC</sequence>
<keyword evidence="3" id="KW-1185">Reference proteome</keyword>
<gene>
    <name evidence="2" type="ORF">STRNI_002011</name>
</gene>
<evidence type="ECO:0000256" key="1">
    <source>
        <dbReference type="SAM" id="MobiDB-lite"/>
    </source>
</evidence>
<reference evidence="2 3" key="1">
    <citation type="submission" date="2022-12" db="EMBL/GenBank/DDBJ databases">
        <authorList>
            <person name="Ruckert C."/>
            <person name="Busche T."/>
            <person name="Kalinowski J."/>
            <person name="Wittmann C."/>
        </authorList>
    </citation>
    <scope>NUCLEOTIDE SEQUENCE [LARGE SCALE GENOMIC DNA]</scope>
    <source>
        <strain evidence="2 3">DSM 40276</strain>
    </source>
</reference>
<evidence type="ECO:0000313" key="2">
    <source>
        <dbReference type="EMBL" id="WAU03816.1"/>
    </source>
</evidence>
<dbReference type="Pfam" id="PF07592">
    <property type="entry name" value="DDE_Tnp_ISAZ013"/>
    <property type="match status" value="1"/>
</dbReference>
<feature type="compositionally biased region" description="Low complexity" evidence="1">
    <location>
        <begin position="421"/>
        <end position="434"/>
    </location>
</feature>
<feature type="compositionally biased region" description="Basic and acidic residues" evidence="1">
    <location>
        <begin position="459"/>
        <end position="476"/>
    </location>
</feature>
<dbReference type="InterPro" id="IPR011518">
    <property type="entry name" value="Transposase_36"/>
</dbReference>
<organism evidence="2 3">
    <name type="scientific">Streptomyces nigrescens</name>
    <dbReference type="NCBI Taxonomy" id="1920"/>
    <lineage>
        <taxon>Bacteria</taxon>
        <taxon>Bacillati</taxon>
        <taxon>Actinomycetota</taxon>
        <taxon>Actinomycetes</taxon>
        <taxon>Kitasatosporales</taxon>
        <taxon>Streptomycetaceae</taxon>
        <taxon>Streptomyces</taxon>
    </lineage>
</organism>
<dbReference type="GeneID" id="301331198"/>
<accession>A0ABY7J242</accession>
<evidence type="ECO:0000313" key="3">
    <source>
        <dbReference type="Proteomes" id="UP001210169"/>
    </source>
</evidence>
<feature type="region of interest" description="Disordered" evidence="1">
    <location>
        <begin position="398"/>
        <end position="440"/>
    </location>
</feature>
<name>A0ABY7J242_STRNI</name>
<protein>
    <submittedName>
        <fullName evidence="2">ISAzo13 family transposase</fullName>
    </submittedName>
</protein>